<proteinExistence type="predicted"/>
<dbReference type="Pfam" id="PF00494">
    <property type="entry name" value="SQS_PSY"/>
    <property type="match status" value="1"/>
</dbReference>
<protein>
    <submittedName>
        <fullName evidence="1">Squalene/phytoene synthase-domain-containing protein</fullName>
    </submittedName>
</protein>
<dbReference type="SUPFAM" id="SSF48576">
    <property type="entry name" value="Terpenoid synthases"/>
    <property type="match status" value="1"/>
</dbReference>
<dbReference type="AlphaFoldDB" id="A0AAV0AHV3"/>
<gene>
    <name evidence="1" type="ORF">PPACK8108_LOCUS2207</name>
</gene>
<evidence type="ECO:0000313" key="2">
    <source>
        <dbReference type="Proteomes" id="UP001153365"/>
    </source>
</evidence>
<organism evidence="1 2">
    <name type="scientific">Phakopsora pachyrhizi</name>
    <name type="common">Asian soybean rust disease fungus</name>
    <dbReference type="NCBI Taxonomy" id="170000"/>
    <lineage>
        <taxon>Eukaryota</taxon>
        <taxon>Fungi</taxon>
        <taxon>Dikarya</taxon>
        <taxon>Basidiomycota</taxon>
        <taxon>Pucciniomycotina</taxon>
        <taxon>Pucciniomycetes</taxon>
        <taxon>Pucciniales</taxon>
        <taxon>Phakopsoraceae</taxon>
        <taxon>Phakopsora</taxon>
    </lineage>
</organism>
<dbReference type="EMBL" id="CALTRL010000380">
    <property type="protein sequence ID" value="CAH7667779.1"/>
    <property type="molecule type" value="Genomic_DNA"/>
</dbReference>
<comment type="caution">
    <text evidence="1">The sequence shown here is derived from an EMBL/GenBank/DDBJ whole genome shotgun (WGS) entry which is preliminary data.</text>
</comment>
<accession>A0AAV0AHV3</accession>
<evidence type="ECO:0000313" key="1">
    <source>
        <dbReference type="EMBL" id="CAH7667779.1"/>
    </source>
</evidence>
<sequence>MGSIRLISDISTSLSVCERISKQVGSESFYKITKRIGRNFKRSGRRVGGDSKIIRNQKRCFSSIGRYSERSDDISSGIVGKSLSKDPIEHCLGILRNYDHSALLQVPFWPARSKSAFVAIRALNAELSKISDSVSSGKDLIVKIRFQWWRDAIRSCYLNEHSDQVPQNHPLLTAIRSAIKSHELQRYHFIRLIDAKENHSIQPRFDGLDSLVSYSQSTTYSILSLLYQSLGLPTTPSSDLRTIDHSLSHLSNFMTISTFLQLLPYYYQLRNVSVIPTDLMVCSEEELFRYSSLHHQKDASSIDRVQQTILSLIRLSDSEIEASRDTLVGTHDLNHQSKKFIPNDSNKIISNNMIRIDKSLVPIFLTSTPSKTYLNRLRSVNFDPFDKRLATRDWKLPFRLLYDAKFCKL</sequence>
<reference evidence="1" key="1">
    <citation type="submission" date="2022-06" db="EMBL/GenBank/DDBJ databases">
        <authorList>
            <consortium name="SYNGENTA / RWTH Aachen University"/>
        </authorList>
    </citation>
    <scope>NUCLEOTIDE SEQUENCE</scope>
</reference>
<dbReference type="InterPro" id="IPR002060">
    <property type="entry name" value="Squ/phyt_synthse"/>
</dbReference>
<dbReference type="Proteomes" id="UP001153365">
    <property type="component" value="Unassembled WGS sequence"/>
</dbReference>
<keyword evidence="2" id="KW-1185">Reference proteome</keyword>
<name>A0AAV0AHV3_PHAPC</name>
<dbReference type="InterPro" id="IPR008949">
    <property type="entry name" value="Isoprenoid_synthase_dom_sf"/>
</dbReference>
<dbReference type="Gene3D" id="1.10.600.10">
    <property type="entry name" value="Farnesyl Diphosphate Synthase"/>
    <property type="match status" value="1"/>
</dbReference>